<gene>
    <name evidence="5" type="ORF">GMARGA_LOCUS38871</name>
</gene>
<dbReference type="SUPFAM" id="SSF57756">
    <property type="entry name" value="Retrovirus zinc finger-like domains"/>
    <property type="match status" value="1"/>
</dbReference>
<dbReference type="InterPro" id="IPR025829">
    <property type="entry name" value="Zn_knuckle_CX2CX3GHX4C"/>
</dbReference>
<accession>A0ABN7X5R4</accession>
<evidence type="ECO:0000256" key="3">
    <source>
        <dbReference type="ARBA" id="ARBA00022833"/>
    </source>
</evidence>
<evidence type="ECO:0000256" key="2">
    <source>
        <dbReference type="ARBA" id="ARBA00022771"/>
    </source>
</evidence>
<feature type="domain" description="Zinc knuckle CX2CX3GHX4C" evidence="4">
    <location>
        <begin position="24"/>
        <end position="40"/>
    </location>
</feature>
<protein>
    <submittedName>
        <fullName evidence="5">42224_t:CDS:1</fullName>
    </submittedName>
</protein>
<organism evidence="5 6">
    <name type="scientific">Gigaspora margarita</name>
    <dbReference type="NCBI Taxonomy" id="4874"/>
    <lineage>
        <taxon>Eukaryota</taxon>
        <taxon>Fungi</taxon>
        <taxon>Fungi incertae sedis</taxon>
        <taxon>Mucoromycota</taxon>
        <taxon>Glomeromycotina</taxon>
        <taxon>Glomeromycetes</taxon>
        <taxon>Diversisporales</taxon>
        <taxon>Gigasporaceae</taxon>
        <taxon>Gigaspora</taxon>
    </lineage>
</organism>
<sequence>MSYDKTVAVATTIQEKSSKKCGQYMCRLCKQLGHNIATCPYK</sequence>
<keyword evidence="1" id="KW-0479">Metal-binding</keyword>
<dbReference type="Pfam" id="PF13696">
    <property type="entry name" value="zf-CCHC_2"/>
    <property type="match status" value="1"/>
</dbReference>
<proteinExistence type="predicted"/>
<reference evidence="5 6" key="1">
    <citation type="submission" date="2021-06" db="EMBL/GenBank/DDBJ databases">
        <authorList>
            <person name="Kallberg Y."/>
            <person name="Tangrot J."/>
            <person name="Rosling A."/>
        </authorList>
    </citation>
    <scope>NUCLEOTIDE SEQUENCE [LARGE SCALE GENOMIC DNA]</scope>
    <source>
        <strain evidence="5 6">120-4 pot B 10/14</strain>
    </source>
</reference>
<keyword evidence="2" id="KW-0863">Zinc-finger</keyword>
<keyword evidence="6" id="KW-1185">Reference proteome</keyword>
<dbReference type="EMBL" id="CAJVQB010089520">
    <property type="protein sequence ID" value="CAG8847839.1"/>
    <property type="molecule type" value="Genomic_DNA"/>
</dbReference>
<dbReference type="InterPro" id="IPR036875">
    <property type="entry name" value="Znf_CCHC_sf"/>
</dbReference>
<dbReference type="Proteomes" id="UP000789901">
    <property type="component" value="Unassembled WGS sequence"/>
</dbReference>
<evidence type="ECO:0000259" key="4">
    <source>
        <dbReference type="Pfam" id="PF13696"/>
    </source>
</evidence>
<evidence type="ECO:0000313" key="6">
    <source>
        <dbReference type="Proteomes" id="UP000789901"/>
    </source>
</evidence>
<keyword evidence="3" id="KW-0862">Zinc</keyword>
<evidence type="ECO:0000256" key="1">
    <source>
        <dbReference type="ARBA" id="ARBA00022723"/>
    </source>
</evidence>
<feature type="non-terminal residue" evidence="5">
    <location>
        <position position="42"/>
    </location>
</feature>
<name>A0ABN7X5R4_GIGMA</name>
<evidence type="ECO:0000313" key="5">
    <source>
        <dbReference type="EMBL" id="CAG8847839.1"/>
    </source>
</evidence>
<comment type="caution">
    <text evidence="5">The sequence shown here is derived from an EMBL/GenBank/DDBJ whole genome shotgun (WGS) entry which is preliminary data.</text>
</comment>